<evidence type="ECO:0000313" key="1">
    <source>
        <dbReference type="EMBL" id="KKN09228.1"/>
    </source>
</evidence>
<reference evidence="1" key="1">
    <citation type="journal article" date="2015" name="Nature">
        <title>Complex archaea that bridge the gap between prokaryotes and eukaryotes.</title>
        <authorList>
            <person name="Spang A."/>
            <person name="Saw J.H."/>
            <person name="Jorgensen S.L."/>
            <person name="Zaremba-Niedzwiedzka K."/>
            <person name="Martijn J."/>
            <person name="Lind A.E."/>
            <person name="van Eijk R."/>
            <person name="Schleper C."/>
            <person name="Guy L."/>
            <person name="Ettema T.J."/>
        </authorList>
    </citation>
    <scope>NUCLEOTIDE SEQUENCE</scope>
</reference>
<sequence length="25" mass="2722">MKKKSIIVLLVVFAFLNVASIGIFA</sequence>
<feature type="non-terminal residue" evidence="1">
    <location>
        <position position="25"/>
    </location>
</feature>
<name>A0A0F9QVJ9_9ZZZZ</name>
<proteinExistence type="predicted"/>
<comment type="caution">
    <text evidence="1">The sequence shown here is derived from an EMBL/GenBank/DDBJ whole genome shotgun (WGS) entry which is preliminary data.</text>
</comment>
<protein>
    <submittedName>
        <fullName evidence="1">Uncharacterized protein</fullName>
    </submittedName>
</protein>
<gene>
    <name evidence="1" type="ORF">LCGC14_1048780</name>
</gene>
<organism evidence="1">
    <name type="scientific">marine sediment metagenome</name>
    <dbReference type="NCBI Taxonomy" id="412755"/>
    <lineage>
        <taxon>unclassified sequences</taxon>
        <taxon>metagenomes</taxon>
        <taxon>ecological metagenomes</taxon>
    </lineage>
</organism>
<accession>A0A0F9QVJ9</accession>
<dbReference type="AlphaFoldDB" id="A0A0F9QVJ9"/>
<dbReference type="EMBL" id="LAZR01004372">
    <property type="protein sequence ID" value="KKN09228.1"/>
    <property type="molecule type" value="Genomic_DNA"/>
</dbReference>